<keyword evidence="1" id="KW-0602">Photosynthesis</keyword>
<dbReference type="RefSeq" id="WP_129564049.1">
    <property type="nucleotide sequence ID" value="NZ_CADIKL010000018.1"/>
</dbReference>
<evidence type="ECO:0000256" key="3">
    <source>
        <dbReference type="SAM" id="SignalP"/>
    </source>
</evidence>
<feature type="chain" id="PRO_5026868593" evidence="3">
    <location>
        <begin position="32"/>
        <end position="386"/>
    </location>
</feature>
<dbReference type="GO" id="GO:0015979">
    <property type="term" value="P:photosynthesis"/>
    <property type="evidence" value="ECO:0007669"/>
    <property type="project" value="UniProtKB-KW"/>
</dbReference>
<dbReference type="GO" id="GO:0009523">
    <property type="term" value="C:photosystem II"/>
    <property type="evidence" value="ECO:0007669"/>
    <property type="project" value="UniProtKB-KW"/>
</dbReference>
<evidence type="ECO:0000313" key="5">
    <source>
        <dbReference type="EMBL" id="CAB3793848.1"/>
    </source>
</evidence>
<dbReference type="AlphaFoldDB" id="A0A6J5GAP7"/>
<dbReference type="InterPro" id="IPR028203">
    <property type="entry name" value="PSII_CF48-like_dom"/>
</dbReference>
<feature type="domain" description="Photosynthesis system II assembly factor Ycf48/Hcf136-like" evidence="4">
    <location>
        <begin position="85"/>
        <end position="143"/>
    </location>
</feature>
<feature type="domain" description="Photosynthesis system II assembly factor Ycf48/Hcf136-like" evidence="4">
    <location>
        <begin position="188"/>
        <end position="307"/>
    </location>
</feature>
<evidence type="ECO:0000313" key="6">
    <source>
        <dbReference type="Proteomes" id="UP000494119"/>
    </source>
</evidence>
<dbReference type="Pfam" id="PF14870">
    <property type="entry name" value="PSII_BNR"/>
    <property type="match status" value="2"/>
</dbReference>
<proteinExistence type="predicted"/>
<keyword evidence="2" id="KW-0604">Photosystem II</keyword>
<protein>
    <submittedName>
        <fullName evidence="5">Ycf48-like protein</fullName>
    </submittedName>
</protein>
<gene>
    <name evidence="5" type="primary">hcf136_3</name>
    <name evidence="5" type="ORF">LMG28688_03824</name>
</gene>
<evidence type="ECO:0000256" key="2">
    <source>
        <dbReference type="ARBA" id="ARBA00023276"/>
    </source>
</evidence>
<dbReference type="Proteomes" id="UP000494119">
    <property type="component" value="Unassembled WGS sequence"/>
</dbReference>
<sequence length="386" mass="40242">MLHDRYAGRAARAAFVWIALASAGAAAFAQAGQGSGAEPHAPAASSALKDPFVDPLDASALKYPRVAGRPVMAVARAGTRLVAVGMRGLIAVSDDEGKTWTQVGAPVRSDLLALAFPNATDGWIVGHDGVVLHTADGGRTWTRQLDGRMAATTLAAYYKQKIAAGDTALQPFLDQLMLNYREGPSLPLLSVAFSDASHGMAVGPFGMAIATDDGGRTWRPMLERFDNPQFLHLNAVFGFGGEVYVAAEQGTVFRLDLASGRFLAIKTGYAGSFFGVTADEHTLLAFGLRGTIYRSTDQGSTWTRTPSPLHGAVTGASPVAPLHASNHAFVFVTAAGEAALYDAGENRYKLLDVGRPSVLTGVLSLSDGALAVTSLAGPSVASTSTH</sequence>
<dbReference type="EMBL" id="CADIKL010000018">
    <property type="protein sequence ID" value="CAB3793848.1"/>
    <property type="molecule type" value="Genomic_DNA"/>
</dbReference>
<keyword evidence="3" id="KW-0732">Signal</keyword>
<evidence type="ECO:0000259" key="4">
    <source>
        <dbReference type="Pfam" id="PF14870"/>
    </source>
</evidence>
<keyword evidence="6" id="KW-1185">Reference proteome</keyword>
<organism evidence="5 6">
    <name type="scientific">Paraburkholderia caffeinitolerans</name>
    <dbReference type="NCBI Taxonomy" id="1723730"/>
    <lineage>
        <taxon>Bacteria</taxon>
        <taxon>Pseudomonadati</taxon>
        <taxon>Pseudomonadota</taxon>
        <taxon>Betaproteobacteria</taxon>
        <taxon>Burkholderiales</taxon>
        <taxon>Burkholderiaceae</taxon>
        <taxon>Paraburkholderia</taxon>
    </lineage>
</organism>
<dbReference type="PANTHER" id="PTHR47199">
    <property type="entry name" value="PHOTOSYSTEM II STABILITY/ASSEMBLY FACTOR HCF136, CHLOROPLASTIC"/>
    <property type="match status" value="1"/>
</dbReference>
<dbReference type="PANTHER" id="PTHR47199:SF2">
    <property type="entry name" value="PHOTOSYSTEM II STABILITY_ASSEMBLY FACTOR HCF136, CHLOROPLASTIC"/>
    <property type="match status" value="1"/>
</dbReference>
<reference evidence="5 6" key="1">
    <citation type="submission" date="2020-04" db="EMBL/GenBank/DDBJ databases">
        <authorList>
            <person name="De Canck E."/>
        </authorList>
    </citation>
    <scope>NUCLEOTIDE SEQUENCE [LARGE SCALE GENOMIC DNA]</scope>
    <source>
        <strain evidence="5 6">LMG 28688</strain>
    </source>
</reference>
<accession>A0A6J5GAP7</accession>
<feature type="signal peptide" evidence="3">
    <location>
        <begin position="1"/>
        <end position="31"/>
    </location>
</feature>
<name>A0A6J5GAP7_9BURK</name>
<dbReference type="SUPFAM" id="SSF110296">
    <property type="entry name" value="Oligoxyloglucan reducing end-specific cellobiohydrolase"/>
    <property type="match status" value="1"/>
</dbReference>
<dbReference type="InterPro" id="IPR015943">
    <property type="entry name" value="WD40/YVTN_repeat-like_dom_sf"/>
</dbReference>
<dbReference type="Gene3D" id="2.130.10.10">
    <property type="entry name" value="YVTN repeat-like/Quinoprotein amine dehydrogenase"/>
    <property type="match status" value="2"/>
</dbReference>
<evidence type="ECO:0000256" key="1">
    <source>
        <dbReference type="ARBA" id="ARBA00022531"/>
    </source>
</evidence>